<evidence type="ECO:0000256" key="8">
    <source>
        <dbReference type="SAM" id="Phobius"/>
    </source>
</evidence>
<gene>
    <name evidence="10" type="ORF">RU07_03600</name>
</gene>
<dbReference type="GO" id="GO:0006629">
    <property type="term" value="P:lipid metabolic process"/>
    <property type="evidence" value="ECO:0007669"/>
    <property type="project" value="UniProtKB-KW"/>
</dbReference>
<dbReference type="GO" id="GO:0016746">
    <property type="term" value="F:acyltransferase activity"/>
    <property type="evidence" value="ECO:0007669"/>
    <property type="project" value="UniProtKB-KW"/>
</dbReference>
<evidence type="ECO:0000256" key="2">
    <source>
        <dbReference type="ARBA" id="ARBA00022679"/>
    </source>
</evidence>
<dbReference type="Proteomes" id="UP000035017">
    <property type="component" value="Unassembled WGS sequence"/>
</dbReference>
<feature type="transmembrane region" description="Helical" evidence="8">
    <location>
        <begin position="6"/>
        <end position="30"/>
    </location>
</feature>
<dbReference type="OrthoDB" id="9806880at2"/>
<dbReference type="AlphaFoldDB" id="A0A0D0L1B6"/>
<reference evidence="10 11" key="1">
    <citation type="submission" date="2014-12" db="EMBL/GenBank/DDBJ databases">
        <title>16Stimator: statistical estimation of ribosomal gene copy numbers from draft genome assemblies.</title>
        <authorList>
            <person name="Perisin M.A."/>
            <person name="Vetter M."/>
            <person name="Gilbert J.A."/>
            <person name="Bergelson J."/>
        </authorList>
    </citation>
    <scope>NUCLEOTIDE SEQUENCE [LARGE SCALE GENOMIC DNA]</scope>
    <source>
        <strain evidence="10 11">MEJ076</strain>
    </source>
</reference>
<evidence type="ECO:0000259" key="9">
    <source>
        <dbReference type="SMART" id="SM00563"/>
    </source>
</evidence>
<evidence type="ECO:0000256" key="5">
    <source>
        <dbReference type="ARBA" id="ARBA00023098"/>
    </source>
</evidence>
<evidence type="ECO:0000313" key="11">
    <source>
        <dbReference type="Proteomes" id="UP000035017"/>
    </source>
</evidence>
<sequence length="266" mass="29428">MKWLRLIYLIVVLTVATLFLLPIQLLGLCFDWPIRRRLPRTWHRIACHALGITVHTHGSVEASKPLLLVVNHVSWTDIMILGSVADVAFIAKTEVRDWPVFGLLARLQKTIFITREQKRSAGAQVNEIAQRMADDEIVVLFPEGTTSDGNRLLPIKSSLFGAASSAAEQVPGQMVHVQPVAIAYTGINGMAMGRYHRSVIAWPGTIGLIPSLFALMKAGAIDVDVSFGETIAFHRGDNRKVLSARTTASLRELLNFSLRGGWRKSR</sequence>
<evidence type="ECO:0000313" key="10">
    <source>
        <dbReference type="EMBL" id="KIQ04619.1"/>
    </source>
</evidence>
<keyword evidence="7 10" id="KW-0012">Acyltransferase</keyword>
<dbReference type="Pfam" id="PF01553">
    <property type="entry name" value="Acyltransferase"/>
    <property type="match status" value="1"/>
</dbReference>
<evidence type="ECO:0000256" key="7">
    <source>
        <dbReference type="ARBA" id="ARBA00023315"/>
    </source>
</evidence>
<protein>
    <submittedName>
        <fullName evidence="10">Acyl-phosphate glycerol 3-phosphate acyltransferase</fullName>
    </submittedName>
</protein>
<evidence type="ECO:0000256" key="1">
    <source>
        <dbReference type="ARBA" id="ARBA00004370"/>
    </source>
</evidence>
<keyword evidence="4 8" id="KW-1133">Transmembrane helix</keyword>
<dbReference type="GO" id="GO:0016020">
    <property type="term" value="C:membrane"/>
    <property type="evidence" value="ECO:0007669"/>
    <property type="project" value="UniProtKB-SubCell"/>
</dbReference>
<dbReference type="SUPFAM" id="SSF69593">
    <property type="entry name" value="Glycerol-3-phosphate (1)-acyltransferase"/>
    <property type="match status" value="1"/>
</dbReference>
<keyword evidence="6 8" id="KW-0472">Membrane</keyword>
<keyword evidence="5" id="KW-0443">Lipid metabolism</keyword>
<accession>A0A0D0L1B6</accession>
<evidence type="ECO:0000256" key="3">
    <source>
        <dbReference type="ARBA" id="ARBA00022692"/>
    </source>
</evidence>
<dbReference type="EMBL" id="JXQV01000004">
    <property type="protein sequence ID" value="KIQ04619.1"/>
    <property type="molecule type" value="Genomic_DNA"/>
</dbReference>
<evidence type="ECO:0000256" key="6">
    <source>
        <dbReference type="ARBA" id="ARBA00023136"/>
    </source>
</evidence>
<comment type="caution">
    <text evidence="10">The sequence shown here is derived from an EMBL/GenBank/DDBJ whole genome shotgun (WGS) entry which is preliminary data.</text>
</comment>
<dbReference type="CDD" id="cd07989">
    <property type="entry name" value="LPLAT_AGPAT-like"/>
    <property type="match status" value="1"/>
</dbReference>
<dbReference type="PANTHER" id="PTHR23063">
    <property type="entry name" value="PHOSPHOLIPID ACYLTRANSFERASE"/>
    <property type="match status" value="1"/>
</dbReference>
<keyword evidence="2 10" id="KW-0808">Transferase</keyword>
<keyword evidence="3 8" id="KW-0812">Transmembrane</keyword>
<comment type="subcellular location">
    <subcellularLocation>
        <location evidence="1">Membrane</location>
    </subcellularLocation>
</comment>
<dbReference type="SMART" id="SM00563">
    <property type="entry name" value="PlsC"/>
    <property type="match status" value="1"/>
</dbReference>
<organism evidence="10 11">
    <name type="scientific">Agrobacterium tumefaciens</name>
    <dbReference type="NCBI Taxonomy" id="358"/>
    <lineage>
        <taxon>Bacteria</taxon>
        <taxon>Pseudomonadati</taxon>
        <taxon>Pseudomonadota</taxon>
        <taxon>Alphaproteobacteria</taxon>
        <taxon>Hyphomicrobiales</taxon>
        <taxon>Rhizobiaceae</taxon>
        <taxon>Rhizobium/Agrobacterium group</taxon>
        <taxon>Agrobacterium</taxon>
        <taxon>Agrobacterium tumefaciens complex</taxon>
    </lineage>
</organism>
<feature type="domain" description="Phospholipid/glycerol acyltransferase" evidence="9">
    <location>
        <begin position="66"/>
        <end position="185"/>
    </location>
</feature>
<dbReference type="PANTHER" id="PTHR23063:SF52">
    <property type="entry name" value="LYSOPHOSPHATIDYLCHOLINE ACYLTRANSFERASE"/>
    <property type="match status" value="1"/>
</dbReference>
<evidence type="ECO:0000256" key="4">
    <source>
        <dbReference type="ARBA" id="ARBA00022989"/>
    </source>
</evidence>
<dbReference type="InterPro" id="IPR002123">
    <property type="entry name" value="Plipid/glycerol_acylTrfase"/>
</dbReference>
<name>A0A0D0L1B6_AGRTU</name>
<proteinExistence type="predicted"/>